<accession>L1MF31</accession>
<comment type="caution">
    <text evidence="3">The sequence shown here is derived from an EMBL/GenBank/DDBJ whole genome shotgun (WGS) entry which is preliminary data.</text>
</comment>
<dbReference type="HOGENOM" id="CLU_039044_0_0_11"/>
<keyword evidence="1" id="KW-0812">Transmembrane</keyword>
<keyword evidence="1" id="KW-0472">Membrane</keyword>
<feature type="transmembrane region" description="Helical" evidence="1">
    <location>
        <begin position="373"/>
        <end position="394"/>
    </location>
</feature>
<gene>
    <name evidence="3" type="ORF">HMPREF9997_01790</name>
</gene>
<evidence type="ECO:0000313" key="3">
    <source>
        <dbReference type="EMBL" id="EKX89546.1"/>
    </source>
</evidence>
<feature type="transmembrane region" description="Helical" evidence="1">
    <location>
        <begin position="33"/>
        <end position="57"/>
    </location>
</feature>
<dbReference type="OrthoDB" id="3725455at2"/>
<keyword evidence="4" id="KW-1185">Reference proteome</keyword>
<evidence type="ECO:0000259" key="2">
    <source>
        <dbReference type="Pfam" id="PF14067"/>
    </source>
</evidence>
<protein>
    <recommendedName>
        <fullName evidence="2">LssY-like C-terminal domain-containing protein</fullName>
    </recommendedName>
</protein>
<keyword evidence="1" id="KW-1133">Transmembrane helix</keyword>
<name>L1MF31_9CORY</name>
<proteinExistence type="predicted"/>
<feature type="domain" description="LssY-like C-terminal" evidence="2">
    <location>
        <begin position="92"/>
        <end position="281"/>
    </location>
</feature>
<reference evidence="3 4" key="1">
    <citation type="submission" date="2012-05" db="EMBL/GenBank/DDBJ databases">
        <authorList>
            <person name="Weinstock G."/>
            <person name="Sodergren E."/>
            <person name="Lobos E.A."/>
            <person name="Fulton L."/>
            <person name="Fulton R."/>
            <person name="Courtney L."/>
            <person name="Fronick C."/>
            <person name="O'Laughlin M."/>
            <person name="Godfrey J."/>
            <person name="Wilson R.M."/>
            <person name="Miner T."/>
            <person name="Farmer C."/>
            <person name="Delehaunty K."/>
            <person name="Cordes M."/>
            <person name="Minx P."/>
            <person name="Tomlinson C."/>
            <person name="Chen J."/>
            <person name="Wollam A."/>
            <person name="Pepin K.H."/>
            <person name="Bhonagiri V."/>
            <person name="Zhang X."/>
            <person name="Suruliraj S."/>
            <person name="Warren W."/>
            <person name="Mitreva M."/>
            <person name="Mardis E.R."/>
            <person name="Wilson R.K."/>
        </authorList>
    </citation>
    <scope>NUCLEOTIDE SEQUENCE [LARGE SCALE GENOMIC DNA]</scope>
    <source>
        <strain evidence="3 4">F0235</strain>
    </source>
</reference>
<dbReference type="RefSeq" id="WP_006064017.1">
    <property type="nucleotide sequence ID" value="NZ_KB290831.1"/>
</dbReference>
<dbReference type="AlphaFoldDB" id="L1MF31"/>
<dbReference type="Proteomes" id="UP000010445">
    <property type="component" value="Unassembled WGS sequence"/>
</dbReference>
<dbReference type="PATRIC" id="fig|1035195.3.peg.1620"/>
<feature type="transmembrane region" description="Helical" evidence="1">
    <location>
        <begin position="336"/>
        <end position="353"/>
    </location>
</feature>
<organism evidence="3 4">
    <name type="scientific">Corynebacterium durum F0235</name>
    <dbReference type="NCBI Taxonomy" id="1035195"/>
    <lineage>
        <taxon>Bacteria</taxon>
        <taxon>Bacillati</taxon>
        <taxon>Actinomycetota</taxon>
        <taxon>Actinomycetes</taxon>
        <taxon>Mycobacteriales</taxon>
        <taxon>Corynebacteriaceae</taxon>
        <taxon>Corynebacterium</taxon>
    </lineage>
</organism>
<feature type="transmembrane region" description="Helical" evidence="1">
    <location>
        <begin position="63"/>
        <end position="81"/>
    </location>
</feature>
<sequence>MVRFRRNWRTKPQYIHVPPKVREDQVRRPRASIILNAAFFLIATLLAGWLALLLLTASWRIDWQHLLLLIPFWVVTAYLVLPRVHMMLTQIYVPGYFIGRARTSDGLLGDPINLAFDGTAKEVHQAMTKAGWTLADDVTFTSSWGIIVSSLFRRSYPAAPVSPLLVFGRVQCLAYQQEVEDNASQRHHVRLWRCPDGWLLPGGKRVDWIAAGTYDRSVGLSLFTLQVTHKIDANIDIERDYIVHSLQHANPEVKVTMVENFSTGYHSRNGGGDRVATDGHLPIVDLDAVALSPNLVIPEGVERAAYGYSRKEPGGPVEIDPDAVDDNYVPVLHRPVTLTAGVACVVLLALFSFRNDVVSTAGFFEGTMPFPWAWAAVVAAIPNAVLFVGCWFTWKGSNRTRLILMAFVLLEVFSDRHVISTNPSDIQYVLFKDTLPLNILALLALSSTSVQQWVYRRRTLVHGQY</sequence>
<dbReference type="eggNOG" id="COG0671">
    <property type="taxonomic scope" value="Bacteria"/>
</dbReference>
<dbReference type="Pfam" id="PF14067">
    <property type="entry name" value="LssY_C"/>
    <property type="match status" value="1"/>
</dbReference>
<dbReference type="EMBL" id="AMEM01000023">
    <property type="protein sequence ID" value="EKX89546.1"/>
    <property type="molecule type" value="Genomic_DNA"/>
</dbReference>
<evidence type="ECO:0000313" key="4">
    <source>
        <dbReference type="Proteomes" id="UP000010445"/>
    </source>
</evidence>
<dbReference type="InterPro" id="IPR025902">
    <property type="entry name" value="LssY-like-C_dom"/>
</dbReference>
<dbReference type="STRING" id="1035195.HMPREF9997_01790"/>
<evidence type="ECO:0000256" key="1">
    <source>
        <dbReference type="SAM" id="Phobius"/>
    </source>
</evidence>